<evidence type="ECO:0000313" key="2">
    <source>
        <dbReference type="EMBL" id="KAJ3477949.1"/>
    </source>
</evidence>
<proteinExistence type="predicted"/>
<dbReference type="EMBL" id="JANAWD010000550">
    <property type="protein sequence ID" value="KAJ3477949.1"/>
    <property type="molecule type" value="Genomic_DNA"/>
</dbReference>
<keyword evidence="3" id="KW-1185">Reference proteome</keyword>
<feature type="region of interest" description="Disordered" evidence="1">
    <location>
        <begin position="453"/>
        <end position="528"/>
    </location>
</feature>
<feature type="compositionally biased region" description="Polar residues" evidence="1">
    <location>
        <begin position="137"/>
        <end position="147"/>
    </location>
</feature>
<protein>
    <submittedName>
        <fullName evidence="2">Uncharacterized protein</fullName>
    </submittedName>
</protein>
<feature type="compositionally biased region" description="Polar residues" evidence="1">
    <location>
        <begin position="78"/>
        <end position="89"/>
    </location>
</feature>
<comment type="caution">
    <text evidence="2">The sequence shown here is derived from an EMBL/GenBank/DDBJ whole genome shotgun (WGS) entry which is preliminary data.</text>
</comment>
<accession>A0AAD5YEM0</accession>
<sequence>MNLNARDVLPNGMSPSLPTSTTQISLPSLPSMSDSPLSRASMIANPPTPLPTAKAVLIPPPISTLPVPQMQPHHSQDSQRSQESAHTTASSSRRREKEASGSQQQLQVPNHHHQRVKSSPGTGKIRQTETFRLARSPSGNVLPNSVGQGFVAEGEMWEVVGTASEEKKSRREKSTKSKEKEKEQEREKEKEREREREKEREKERAKERERERDREKEQQRASGSSGATPSREKSKKHDRGSTEDVDSDQKGRHRRSVNGRHDHSSSSSTPTARTPTSEIPPMRPGNPERRRSSTKDIRDSRPDTIRATQTRRRPTRPSSEFQTGHDINALKAKEAWDLERLWKGRSMMYGPDGTALVSTRPTIGSDSRPSTIMSADIHRATSIPSVADLHRATTMPANHAHGHGPTHGSSHTYFVVQAPPPGVPHGAPYPGYQAPPPIIYAPTPDPAGPLPFARRDYPKTQRSFPDHIPFPSAPDLSPPRKSLANPLPEPPRLSSYRPGPLPESLAGSTEGTASPEFWTKYAGVTTLH</sequence>
<feature type="compositionally biased region" description="Low complexity" evidence="1">
    <location>
        <begin position="265"/>
        <end position="277"/>
    </location>
</feature>
<feature type="region of interest" description="Disordered" evidence="1">
    <location>
        <begin position="1"/>
        <end position="326"/>
    </location>
</feature>
<name>A0AAD5YEM0_9APHY</name>
<feature type="compositionally biased region" description="Polar residues" evidence="1">
    <location>
        <begin position="13"/>
        <end position="24"/>
    </location>
</feature>
<evidence type="ECO:0000256" key="1">
    <source>
        <dbReference type="SAM" id="MobiDB-lite"/>
    </source>
</evidence>
<dbReference type="Proteomes" id="UP001212997">
    <property type="component" value="Unassembled WGS sequence"/>
</dbReference>
<organism evidence="2 3">
    <name type="scientific">Meripilus lineatus</name>
    <dbReference type="NCBI Taxonomy" id="2056292"/>
    <lineage>
        <taxon>Eukaryota</taxon>
        <taxon>Fungi</taxon>
        <taxon>Dikarya</taxon>
        <taxon>Basidiomycota</taxon>
        <taxon>Agaricomycotina</taxon>
        <taxon>Agaricomycetes</taxon>
        <taxon>Polyporales</taxon>
        <taxon>Meripilaceae</taxon>
        <taxon>Meripilus</taxon>
    </lineage>
</organism>
<feature type="compositionally biased region" description="Basic and acidic residues" evidence="1">
    <location>
        <begin position="239"/>
        <end position="250"/>
    </location>
</feature>
<evidence type="ECO:0000313" key="3">
    <source>
        <dbReference type="Proteomes" id="UP001212997"/>
    </source>
</evidence>
<gene>
    <name evidence="2" type="ORF">NLI96_g10109</name>
</gene>
<dbReference type="AlphaFoldDB" id="A0AAD5YEM0"/>
<feature type="compositionally biased region" description="Basic and acidic residues" evidence="1">
    <location>
        <begin position="286"/>
        <end position="304"/>
    </location>
</feature>
<reference evidence="2" key="1">
    <citation type="submission" date="2022-07" db="EMBL/GenBank/DDBJ databases">
        <title>Genome Sequence of Physisporinus lineatus.</title>
        <authorList>
            <person name="Buettner E."/>
        </authorList>
    </citation>
    <scope>NUCLEOTIDE SEQUENCE</scope>
    <source>
        <strain evidence="2">VT162</strain>
    </source>
</reference>
<feature type="compositionally biased region" description="Basic and acidic residues" evidence="1">
    <location>
        <begin position="164"/>
        <end position="219"/>
    </location>
</feature>
<feature type="compositionally biased region" description="Low complexity" evidence="1">
    <location>
        <begin position="25"/>
        <end position="38"/>
    </location>
</feature>